<dbReference type="InterPro" id="IPR001087">
    <property type="entry name" value="GDSL"/>
</dbReference>
<dbReference type="RefSeq" id="WP_210089757.1">
    <property type="nucleotide sequence ID" value="NZ_JAGGKG010000013.1"/>
</dbReference>
<evidence type="ECO:0000313" key="2">
    <source>
        <dbReference type="EMBL" id="MBP1906151.1"/>
    </source>
</evidence>
<dbReference type="Pfam" id="PF07833">
    <property type="entry name" value="Cu_amine_oxidN1"/>
    <property type="match status" value="1"/>
</dbReference>
<dbReference type="InterPro" id="IPR036582">
    <property type="entry name" value="Mao_N_sf"/>
</dbReference>
<sequence>MLNLKRKLLSLIVVIVLVANMMIPSVIVASDLKPYTIVALGDSITAGFEPDHKLGVGTYGFVERLEEQGWFHSETQAINLGVVGLTSDGLLNYVTALQTGKAVTADSIQTDLKDSRIHVLANDISTNRQKLMNADVITVTIGGNDLVQVITRLKLSNLTQFKADLNAAIAAYKQNLQKMLEAIYVINPTAKIIVADQYQPIPQKAVGFLYPFLQESMKQFTQSTEMVASQFSKNNRQVQVVHLAELFKGKESVYTHIDTYRDIHPNQEGYELIAKEISMLIWGKHLDTAGSEGKSPLAIVFRGHELKLNSVLSPLFANGVMYMPVSELVSELGGSVGWRNTTKSISIHFEGKELLQAVTTMEHANSSKEQPSAILINNKNSKQGAKVYISLQWITKQLGLKMKYSEHMKTVFLF</sequence>
<dbReference type="PANTHER" id="PTHR30383">
    <property type="entry name" value="THIOESTERASE 1/PROTEASE 1/LYSOPHOSPHOLIPASE L1"/>
    <property type="match status" value="1"/>
</dbReference>
<evidence type="ECO:0000259" key="1">
    <source>
        <dbReference type="Pfam" id="PF07833"/>
    </source>
</evidence>
<dbReference type="SUPFAM" id="SSF55383">
    <property type="entry name" value="Copper amine oxidase, domain N"/>
    <property type="match status" value="1"/>
</dbReference>
<dbReference type="Gene3D" id="3.40.50.1110">
    <property type="entry name" value="SGNH hydrolase"/>
    <property type="match status" value="1"/>
</dbReference>
<dbReference type="Pfam" id="PF00657">
    <property type="entry name" value="Lipase_GDSL"/>
    <property type="match status" value="1"/>
</dbReference>
<proteinExistence type="predicted"/>
<protein>
    <submittedName>
        <fullName evidence="2">Lysophospholipase L1-like esterase</fullName>
    </submittedName>
</protein>
<dbReference type="InterPro" id="IPR051532">
    <property type="entry name" value="Ester_Hydrolysis_Enzymes"/>
</dbReference>
<dbReference type="InterPro" id="IPR012854">
    <property type="entry name" value="Cu_amine_oxidase-like_N"/>
</dbReference>
<reference evidence="2 3" key="1">
    <citation type="submission" date="2021-03" db="EMBL/GenBank/DDBJ databases">
        <title>Genomic Encyclopedia of Type Strains, Phase IV (KMG-IV): sequencing the most valuable type-strain genomes for metagenomic binning, comparative biology and taxonomic classification.</title>
        <authorList>
            <person name="Goeker M."/>
        </authorList>
    </citation>
    <scope>NUCLEOTIDE SEQUENCE [LARGE SCALE GENOMIC DNA]</scope>
    <source>
        <strain evidence="2 3">DSM 14349</strain>
    </source>
</reference>
<evidence type="ECO:0000313" key="3">
    <source>
        <dbReference type="Proteomes" id="UP001519272"/>
    </source>
</evidence>
<dbReference type="EMBL" id="JAGGKG010000013">
    <property type="protein sequence ID" value="MBP1906151.1"/>
    <property type="molecule type" value="Genomic_DNA"/>
</dbReference>
<dbReference type="SUPFAM" id="SSF52266">
    <property type="entry name" value="SGNH hydrolase"/>
    <property type="match status" value="1"/>
</dbReference>
<dbReference type="PANTHER" id="PTHR30383:SF5">
    <property type="entry name" value="SGNH HYDROLASE-TYPE ESTERASE DOMAIN-CONTAINING PROTEIN"/>
    <property type="match status" value="1"/>
</dbReference>
<accession>A0ABS4FU98</accession>
<name>A0ABS4FU98_9BACL</name>
<dbReference type="InterPro" id="IPR036514">
    <property type="entry name" value="SGNH_hydro_sf"/>
</dbReference>
<comment type="caution">
    <text evidence="2">The sequence shown here is derived from an EMBL/GenBank/DDBJ whole genome shotgun (WGS) entry which is preliminary data.</text>
</comment>
<gene>
    <name evidence="2" type="ORF">J2Z32_002800</name>
</gene>
<keyword evidence="3" id="KW-1185">Reference proteome</keyword>
<dbReference type="Proteomes" id="UP001519272">
    <property type="component" value="Unassembled WGS sequence"/>
</dbReference>
<organism evidence="2 3">
    <name type="scientific">Paenibacillus turicensis</name>
    <dbReference type="NCBI Taxonomy" id="160487"/>
    <lineage>
        <taxon>Bacteria</taxon>
        <taxon>Bacillati</taxon>
        <taxon>Bacillota</taxon>
        <taxon>Bacilli</taxon>
        <taxon>Bacillales</taxon>
        <taxon>Paenibacillaceae</taxon>
        <taxon>Paenibacillus</taxon>
    </lineage>
</organism>
<feature type="domain" description="Copper amine oxidase-like N-terminal" evidence="1">
    <location>
        <begin position="311"/>
        <end position="412"/>
    </location>
</feature>